<dbReference type="PANTHER" id="PTHR28635">
    <property type="entry name" value="TRANSMEMBRANE INNER EAR EXPRESSED PROTEIN"/>
    <property type="match status" value="1"/>
</dbReference>
<comment type="caution">
    <text evidence="4">The sequence shown here is derived from an EMBL/GenBank/DDBJ whole genome shotgun (WGS) entry which is preliminary data.</text>
</comment>
<evidence type="ECO:0000313" key="4">
    <source>
        <dbReference type="EMBL" id="KAF2883353.1"/>
    </source>
</evidence>
<dbReference type="OrthoDB" id="6154284at2759"/>
<protein>
    <recommendedName>
        <fullName evidence="6">Transmembrane inner ear expressed protein</fullName>
    </recommendedName>
</protein>
<keyword evidence="3" id="KW-0472">Membrane</keyword>
<reference evidence="4" key="1">
    <citation type="submission" date="2019-08" db="EMBL/GenBank/DDBJ databases">
        <title>The genome of the North American firefly Photinus pyralis.</title>
        <authorList>
            <consortium name="Photinus pyralis genome working group"/>
            <person name="Fallon T.R."/>
            <person name="Sander Lower S.E."/>
            <person name="Weng J.-K."/>
        </authorList>
    </citation>
    <scope>NUCLEOTIDE SEQUENCE</scope>
    <source>
        <strain evidence="4">TRF0915ILg1</strain>
        <tissue evidence="4">Whole body</tissue>
    </source>
</reference>
<dbReference type="Proteomes" id="UP000801492">
    <property type="component" value="Unassembled WGS sequence"/>
</dbReference>
<evidence type="ECO:0008006" key="6">
    <source>
        <dbReference type="Google" id="ProtNLM"/>
    </source>
</evidence>
<sequence length="168" mass="19574">MATFHPNPNEESEPWIERSIRDDLGFRIWHVMFFCFTGIIFLVILVCCCIKIRIPRTKQEIEADYQRKKIASKFREKLKLIQNQEMDAMDLKRALEIIQEDLQNENKNIDEQLSLKINPNADYNVSLESASKSAQSSMRAEPQQPPSNGKISSRLISLVKSKKQELYN</sequence>
<dbReference type="AlphaFoldDB" id="A0A8K0CF24"/>
<dbReference type="Pfam" id="PF16038">
    <property type="entry name" value="TMIE"/>
    <property type="match status" value="1"/>
</dbReference>
<dbReference type="PANTHER" id="PTHR28635:SF1">
    <property type="entry name" value="TRANSMEMBRANE INNER EAR EXPRESSED PROTEIN"/>
    <property type="match status" value="1"/>
</dbReference>
<feature type="coiled-coil region" evidence="1">
    <location>
        <begin position="81"/>
        <end position="115"/>
    </location>
</feature>
<feature type="compositionally biased region" description="Low complexity" evidence="2">
    <location>
        <begin position="130"/>
        <end position="140"/>
    </location>
</feature>
<dbReference type="EMBL" id="VTPC01090436">
    <property type="protein sequence ID" value="KAF2883353.1"/>
    <property type="molecule type" value="Genomic_DNA"/>
</dbReference>
<accession>A0A8K0CF24</accession>
<feature type="transmembrane region" description="Helical" evidence="3">
    <location>
        <begin position="28"/>
        <end position="50"/>
    </location>
</feature>
<evidence type="ECO:0000256" key="1">
    <source>
        <dbReference type="SAM" id="Coils"/>
    </source>
</evidence>
<keyword evidence="1" id="KW-0175">Coiled coil</keyword>
<keyword evidence="5" id="KW-1185">Reference proteome</keyword>
<evidence type="ECO:0000313" key="5">
    <source>
        <dbReference type="Proteomes" id="UP000801492"/>
    </source>
</evidence>
<evidence type="ECO:0000256" key="2">
    <source>
        <dbReference type="SAM" id="MobiDB-lite"/>
    </source>
</evidence>
<organism evidence="4 5">
    <name type="scientific">Ignelater luminosus</name>
    <name type="common">Cucubano</name>
    <name type="synonym">Pyrophorus luminosus</name>
    <dbReference type="NCBI Taxonomy" id="2038154"/>
    <lineage>
        <taxon>Eukaryota</taxon>
        <taxon>Metazoa</taxon>
        <taxon>Ecdysozoa</taxon>
        <taxon>Arthropoda</taxon>
        <taxon>Hexapoda</taxon>
        <taxon>Insecta</taxon>
        <taxon>Pterygota</taxon>
        <taxon>Neoptera</taxon>
        <taxon>Endopterygota</taxon>
        <taxon>Coleoptera</taxon>
        <taxon>Polyphaga</taxon>
        <taxon>Elateriformia</taxon>
        <taxon>Elateroidea</taxon>
        <taxon>Elateridae</taxon>
        <taxon>Agrypninae</taxon>
        <taxon>Pyrophorini</taxon>
        <taxon>Ignelater</taxon>
    </lineage>
</organism>
<keyword evidence="3" id="KW-0812">Transmembrane</keyword>
<dbReference type="InterPro" id="IPR032006">
    <property type="entry name" value="TMIE"/>
</dbReference>
<proteinExistence type="predicted"/>
<evidence type="ECO:0000256" key="3">
    <source>
        <dbReference type="SAM" id="Phobius"/>
    </source>
</evidence>
<gene>
    <name evidence="4" type="ORF">ILUMI_22855</name>
</gene>
<feature type="region of interest" description="Disordered" evidence="2">
    <location>
        <begin position="130"/>
        <end position="168"/>
    </location>
</feature>
<keyword evidence="3" id="KW-1133">Transmembrane helix</keyword>
<feature type="compositionally biased region" description="Polar residues" evidence="2">
    <location>
        <begin position="146"/>
        <end position="155"/>
    </location>
</feature>
<name>A0A8K0CF24_IGNLU</name>